<keyword evidence="3" id="KW-1185">Reference proteome</keyword>
<evidence type="ECO:0000259" key="1">
    <source>
        <dbReference type="SMART" id="SM00228"/>
    </source>
</evidence>
<dbReference type="EMBL" id="CP092014">
    <property type="protein sequence ID" value="WFN95266.1"/>
    <property type="molecule type" value="Genomic_DNA"/>
</dbReference>
<protein>
    <submittedName>
        <fullName evidence="2">PDZ domain-containing protein</fullName>
    </submittedName>
</protein>
<dbReference type="SMART" id="SM00228">
    <property type="entry name" value="PDZ"/>
    <property type="match status" value="2"/>
</dbReference>
<dbReference type="InterPro" id="IPR036034">
    <property type="entry name" value="PDZ_sf"/>
</dbReference>
<proteinExistence type="predicted"/>
<feature type="domain" description="PDZ" evidence="1">
    <location>
        <begin position="5"/>
        <end position="74"/>
    </location>
</feature>
<evidence type="ECO:0000313" key="3">
    <source>
        <dbReference type="Proteomes" id="UP001222680"/>
    </source>
</evidence>
<dbReference type="SUPFAM" id="SSF50156">
    <property type="entry name" value="PDZ domain-like"/>
    <property type="match status" value="2"/>
</dbReference>
<dbReference type="Gene3D" id="2.30.42.10">
    <property type="match status" value="2"/>
</dbReference>
<dbReference type="GeneID" id="69537665"/>
<dbReference type="Pfam" id="PF00595">
    <property type="entry name" value="PDZ"/>
    <property type="match status" value="1"/>
</dbReference>
<accession>A0ABY8GCT0</accession>
<evidence type="ECO:0000313" key="2">
    <source>
        <dbReference type="EMBL" id="WFN95266.1"/>
    </source>
</evidence>
<dbReference type="Proteomes" id="UP001222680">
    <property type="component" value="Chromosome"/>
</dbReference>
<dbReference type="RefSeq" id="WP_015870016.1">
    <property type="nucleotide sequence ID" value="NZ_AP028097.1"/>
</dbReference>
<gene>
    <name evidence="2" type="ORF">MAY91_09615</name>
</gene>
<organism evidence="2 3">
    <name type="scientific">Edwardsiella ictaluri</name>
    <dbReference type="NCBI Taxonomy" id="67780"/>
    <lineage>
        <taxon>Bacteria</taxon>
        <taxon>Pseudomonadati</taxon>
        <taxon>Pseudomonadota</taxon>
        <taxon>Gammaproteobacteria</taxon>
        <taxon>Enterobacterales</taxon>
        <taxon>Hafniaceae</taxon>
        <taxon>Edwardsiella</taxon>
    </lineage>
</organism>
<sequence length="179" mass="18765">MTADLANAFKLDSPSGTFVNEILPKSVAARAGIRAGNELIPLNDTPIGSFAELRAKEGSVAPDTALQIGLLRNGKPMNVTVILENHALASVQGKTLTPTLARTSLSPGAIQKTSGICSDTLENRSPAAQIGLHKADLVIGVNHLHTRNIAALRSALVGDPPVIALHLIRGGEGMYLLRR</sequence>
<feature type="domain" description="PDZ" evidence="1">
    <location>
        <begin position="85"/>
        <end position="171"/>
    </location>
</feature>
<reference evidence="2 3" key="1">
    <citation type="submission" date="2022-02" db="EMBL/GenBank/DDBJ databases">
        <title>Phenotypic, genotypic and serological characterization of Edwardsiella ictaluri from catfish and ornamental fish species.</title>
        <authorList>
            <person name="Rose D."/>
            <person name="Tekedar H.C."/>
            <person name="Waldbieser G.C."/>
            <person name="Aarattuthodi S."/>
            <person name="Griffin M.J."/>
        </authorList>
    </citation>
    <scope>NUCLEOTIDE SEQUENCE [LARGE SCALE GENOMIC DNA]</scope>
    <source>
        <strain evidence="2 3">13 TAL-140 K3</strain>
    </source>
</reference>
<name>A0ABY8GCT0_EDWIC</name>
<dbReference type="InterPro" id="IPR001478">
    <property type="entry name" value="PDZ"/>
</dbReference>